<evidence type="ECO:0000313" key="2">
    <source>
        <dbReference type="Proteomes" id="UP001138802"/>
    </source>
</evidence>
<dbReference type="EMBL" id="NRSD01000013">
    <property type="protein sequence ID" value="MBK1645505.1"/>
    <property type="molecule type" value="Genomic_DNA"/>
</dbReference>
<accession>A0A9X0WJ88</accession>
<reference evidence="1 2" key="1">
    <citation type="journal article" date="2020" name="Microorganisms">
        <title>Osmotic Adaptation and Compatible Solute Biosynthesis of Phototrophic Bacteria as Revealed from Genome Analyses.</title>
        <authorList>
            <person name="Imhoff J.F."/>
            <person name="Rahn T."/>
            <person name="Kunzel S."/>
            <person name="Keller A."/>
            <person name="Neulinger S.C."/>
        </authorList>
    </citation>
    <scope>NUCLEOTIDE SEQUENCE [LARGE SCALE GENOMIC DNA]</scope>
    <source>
        <strain evidence="1 2">DSM 21303</strain>
    </source>
</reference>
<dbReference type="AlphaFoldDB" id="A0A9X0WJ88"/>
<comment type="caution">
    <text evidence="1">The sequence shown here is derived from an EMBL/GenBank/DDBJ whole genome shotgun (WGS) entry which is preliminary data.</text>
</comment>
<protein>
    <submittedName>
        <fullName evidence="1">Uncharacterized protein</fullName>
    </submittedName>
</protein>
<organism evidence="1 2">
    <name type="scientific">Thiocapsa imhoffii</name>
    <dbReference type="NCBI Taxonomy" id="382777"/>
    <lineage>
        <taxon>Bacteria</taxon>
        <taxon>Pseudomonadati</taxon>
        <taxon>Pseudomonadota</taxon>
        <taxon>Gammaproteobacteria</taxon>
        <taxon>Chromatiales</taxon>
        <taxon>Chromatiaceae</taxon>
        <taxon>Thiocapsa</taxon>
    </lineage>
</organism>
<evidence type="ECO:0000313" key="1">
    <source>
        <dbReference type="EMBL" id="MBK1645505.1"/>
    </source>
</evidence>
<keyword evidence="2" id="KW-1185">Reference proteome</keyword>
<proteinExistence type="predicted"/>
<sequence>MEDDVEDDRQPLARHDTHGKKVVGTVTHITMGLDRGRIRVGIIGSRARLQSLLMSSRGMLARCGTLGAPVVSTAGSTGLG</sequence>
<gene>
    <name evidence="1" type="ORF">CKO25_12795</name>
</gene>
<name>A0A9X0WJ88_9GAMM</name>
<dbReference type="Proteomes" id="UP001138802">
    <property type="component" value="Unassembled WGS sequence"/>
</dbReference>